<dbReference type="Gene3D" id="3.80.10.10">
    <property type="entry name" value="Ribonuclease Inhibitor"/>
    <property type="match status" value="1"/>
</dbReference>
<proteinExistence type="predicted"/>
<comment type="caution">
    <text evidence="1">The sequence shown here is derived from an EMBL/GenBank/DDBJ whole genome shotgun (WGS) entry which is preliminary data.</text>
</comment>
<evidence type="ECO:0000313" key="2">
    <source>
        <dbReference type="Proteomes" id="UP000696485"/>
    </source>
</evidence>
<protein>
    <submittedName>
        <fullName evidence="1">Uncharacterized protein</fullName>
    </submittedName>
</protein>
<dbReference type="Proteomes" id="UP000696485">
    <property type="component" value="Unassembled WGS sequence"/>
</dbReference>
<dbReference type="EMBL" id="JAAAUY010000161">
    <property type="protein sequence ID" value="KAF9334206.1"/>
    <property type="molecule type" value="Genomic_DNA"/>
</dbReference>
<dbReference type="SUPFAM" id="SSF52047">
    <property type="entry name" value="RNI-like"/>
    <property type="match status" value="1"/>
</dbReference>
<organism evidence="1 2">
    <name type="scientific">Podila minutissima</name>
    <dbReference type="NCBI Taxonomy" id="64525"/>
    <lineage>
        <taxon>Eukaryota</taxon>
        <taxon>Fungi</taxon>
        <taxon>Fungi incertae sedis</taxon>
        <taxon>Mucoromycota</taxon>
        <taxon>Mortierellomycotina</taxon>
        <taxon>Mortierellomycetes</taxon>
        <taxon>Mortierellales</taxon>
        <taxon>Mortierellaceae</taxon>
        <taxon>Podila</taxon>
    </lineage>
</organism>
<sequence>MPNNLGDVCIGDPFIPCPSPKYWIRNHRSTKSLTLTAPPNASPLAFSHDLTVATTLYELHIKHPIYLALKPAGAKFRRHWLHDMAVRNKHLRTLTLYGPGPTRFAPQHITPFQISNYFDLGTKALPQLEITALTLRHFTLSNAELGQLLKSCPKLTRLELQQVYS</sequence>
<dbReference type="InterPro" id="IPR032675">
    <property type="entry name" value="LRR_dom_sf"/>
</dbReference>
<name>A0A9P5VNM5_9FUNG</name>
<evidence type="ECO:0000313" key="1">
    <source>
        <dbReference type="EMBL" id="KAF9334206.1"/>
    </source>
</evidence>
<reference evidence="1" key="1">
    <citation type="journal article" date="2020" name="Fungal Divers.">
        <title>Resolving the Mortierellaceae phylogeny through synthesis of multi-gene phylogenetics and phylogenomics.</title>
        <authorList>
            <person name="Vandepol N."/>
            <person name="Liber J."/>
            <person name="Desiro A."/>
            <person name="Na H."/>
            <person name="Kennedy M."/>
            <person name="Barry K."/>
            <person name="Grigoriev I.V."/>
            <person name="Miller A.N."/>
            <person name="O'Donnell K."/>
            <person name="Stajich J.E."/>
            <person name="Bonito G."/>
        </authorList>
    </citation>
    <scope>NUCLEOTIDE SEQUENCE</scope>
    <source>
        <strain evidence="1">NVP1</strain>
    </source>
</reference>
<dbReference type="AlphaFoldDB" id="A0A9P5VNM5"/>
<gene>
    <name evidence="1" type="ORF">BG006_002580</name>
</gene>
<keyword evidence="2" id="KW-1185">Reference proteome</keyword>
<accession>A0A9P5VNM5</accession>